<dbReference type="AlphaFoldDB" id="Q4SMD4"/>
<organism evidence="2">
    <name type="scientific">Tetraodon nigroviridis</name>
    <name type="common">Spotted green pufferfish</name>
    <name type="synonym">Chelonodon nigroviridis</name>
    <dbReference type="NCBI Taxonomy" id="99883"/>
    <lineage>
        <taxon>Eukaryota</taxon>
        <taxon>Metazoa</taxon>
        <taxon>Chordata</taxon>
        <taxon>Craniata</taxon>
        <taxon>Vertebrata</taxon>
        <taxon>Euteleostomi</taxon>
        <taxon>Actinopterygii</taxon>
        <taxon>Neopterygii</taxon>
        <taxon>Teleostei</taxon>
        <taxon>Neoteleostei</taxon>
        <taxon>Acanthomorphata</taxon>
        <taxon>Eupercaria</taxon>
        <taxon>Tetraodontiformes</taxon>
        <taxon>Tetradontoidea</taxon>
        <taxon>Tetraodontidae</taxon>
        <taxon>Tetraodon</taxon>
    </lineage>
</organism>
<gene>
    <name evidence="2" type="ORF">GSTENG00015822001</name>
</gene>
<feature type="compositionally biased region" description="Polar residues" evidence="1">
    <location>
        <begin position="11"/>
        <end position="23"/>
    </location>
</feature>
<feature type="region of interest" description="Disordered" evidence="1">
    <location>
        <begin position="361"/>
        <end position="380"/>
    </location>
</feature>
<feature type="compositionally biased region" description="Polar residues" evidence="1">
    <location>
        <begin position="303"/>
        <end position="316"/>
    </location>
</feature>
<comment type="caution">
    <text evidence="2">The sequence shown here is derived from an EMBL/GenBank/DDBJ whole genome shotgun (WGS) entry which is preliminary data.</text>
</comment>
<dbReference type="GO" id="GO:0008270">
    <property type="term" value="F:zinc ion binding"/>
    <property type="evidence" value="ECO:0007669"/>
    <property type="project" value="UniProtKB-KW"/>
</dbReference>
<feature type="region of interest" description="Disordered" evidence="1">
    <location>
        <begin position="11"/>
        <end position="48"/>
    </location>
</feature>
<dbReference type="EMBL" id="CAAE01014553">
    <property type="protein sequence ID" value="CAF98198.1"/>
    <property type="molecule type" value="Genomic_DNA"/>
</dbReference>
<reference evidence="2" key="1">
    <citation type="journal article" date="2004" name="Nature">
        <title>Genome duplication in the teleost fish Tetraodon nigroviridis reveals the early vertebrate proto-karyotype.</title>
        <authorList>
            <person name="Jaillon O."/>
            <person name="Aury J.-M."/>
            <person name="Brunet F."/>
            <person name="Petit J.-L."/>
            <person name="Stange-Thomann N."/>
            <person name="Mauceli E."/>
            <person name="Bouneau L."/>
            <person name="Fischer C."/>
            <person name="Ozouf-Costaz C."/>
            <person name="Bernot A."/>
            <person name="Nicaud S."/>
            <person name="Jaffe D."/>
            <person name="Fisher S."/>
            <person name="Lutfalla G."/>
            <person name="Dossat C."/>
            <person name="Segurens B."/>
            <person name="Dasilva C."/>
            <person name="Salanoubat M."/>
            <person name="Levy M."/>
            <person name="Boudet N."/>
            <person name="Castellano S."/>
            <person name="Anthouard V."/>
            <person name="Jubin C."/>
            <person name="Castelli V."/>
            <person name="Katinka M."/>
            <person name="Vacherie B."/>
            <person name="Biemont C."/>
            <person name="Skalli Z."/>
            <person name="Cattolico L."/>
            <person name="Poulain J."/>
            <person name="De Berardinis V."/>
            <person name="Cruaud C."/>
            <person name="Duprat S."/>
            <person name="Brottier P."/>
            <person name="Coutanceau J.-P."/>
            <person name="Gouzy J."/>
            <person name="Parra G."/>
            <person name="Lardier G."/>
            <person name="Chapple C."/>
            <person name="McKernan K.J."/>
            <person name="McEwan P."/>
            <person name="Bosak S."/>
            <person name="Kellis M."/>
            <person name="Volff J.-N."/>
            <person name="Guigo R."/>
            <person name="Zody M.C."/>
            <person name="Mesirov J."/>
            <person name="Lindblad-Toh K."/>
            <person name="Birren B."/>
            <person name="Nusbaum C."/>
            <person name="Kahn D."/>
            <person name="Robinson-Rechavi M."/>
            <person name="Laudet V."/>
            <person name="Schachter V."/>
            <person name="Quetier F."/>
            <person name="Saurin W."/>
            <person name="Scarpelli C."/>
            <person name="Wincker P."/>
            <person name="Lander E.S."/>
            <person name="Weissenbach J."/>
            <person name="Roest Crollius H."/>
        </authorList>
    </citation>
    <scope>NUCLEOTIDE SEQUENCE [LARGE SCALE GENOMIC DNA]</scope>
</reference>
<accession>Q4SMD4</accession>
<proteinExistence type="predicted"/>
<sequence length="380" mass="41957">MEDKWILNYCTKETSPPSSNSKMSAVDDAQVKSEDSDDFDGESTMNMEPVESEESRLEFCCTFCKKVFNGSRVVAHAMFHFRKDECMFCGTMFKDDLLAMMHLSDHIEKLKKSKELTANKVKRPCDTKDDSTPNSSVKAKAVDVCTGHRPRGRPRKAATSPKSESHRQLSKSKRQNVVESTQLTLAQMAEEGNAKDEEEEAECKDTSERSSEKNRQNVAELKKKNKREDESGKEESRLENANSCVKTSDSDKVDTQHKVPDGGPAKAAVDKDDDAQKLVSEGSRAEGAEPSSQPGARARSYSVKMNGQAAASSSSSVCIETLAEYGKKPYMRPPPTAYLDESSTDELQAHLLQQKCSNLFGFDSDDEGKPGVSPPHITLS</sequence>
<reference evidence="2" key="2">
    <citation type="submission" date="2004-02" db="EMBL/GenBank/DDBJ databases">
        <authorList>
            <consortium name="Genoscope"/>
            <consortium name="Whitehead Institute Centre for Genome Research"/>
        </authorList>
    </citation>
    <scope>NUCLEOTIDE SEQUENCE</scope>
</reference>
<dbReference type="OrthoDB" id="10029602at2759"/>
<protein>
    <submittedName>
        <fullName evidence="2">(spotted green pufferfish) hypothetical protein</fullName>
    </submittedName>
</protein>
<feature type="compositionally biased region" description="Basic and acidic residues" evidence="1">
    <location>
        <begin position="248"/>
        <end position="260"/>
    </location>
</feature>
<feature type="region of interest" description="Disordered" evidence="1">
    <location>
        <begin position="123"/>
        <end position="316"/>
    </location>
</feature>
<dbReference type="GO" id="GO:0003677">
    <property type="term" value="F:DNA binding"/>
    <property type="evidence" value="ECO:0007669"/>
    <property type="project" value="UniProtKB-KW"/>
</dbReference>
<dbReference type="GO" id="GO:0000981">
    <property type="term" value="F:DNA-binding transcription factor activity, RNA polymerase II-specific"/>
    <property type="evidence" value="ECO:0007669"/>
    <property type="project" value="TreeGrafter"/>
</dbReference>
<feature type="compositionally biased region" description="Polar residues" evidence="1">
    <location>
        <begin position="175"/>
        <end position="185"/>
    </location>
</feature>
<evidence type="ECO:0000313" key="2">
    <source>
        <dbReference type="EMBL" id="CAF98198.1"/>
    </source>
</evidence>
<feature type="compositionally biased region" description="Basic and acidic residues" evidence="1">
    <location>
        <begin position="203"/>
        <end position="238"/>
    </location>
</feature>
<name>Q4SMD4_TETNG</name>
<evidence type="ECO:0000256" key="1">
    <source>
        <dbReference type="SAM" id="MobiDB-lite"/>
    </source>
</evidence>
<dbReference type="PANTHER" id="PTHR15507">
    <property type="entry name" value="ZINC FINGER PROTEIN RLF"/>
    <property type="match status" value="1"/>
</dbReference>
<dbReference type="InterPro" id="IPR052251">
    <property type="entry name" value="GH-ZnFinger_Regulators"/>
</dbReference>
<dbReference type="GO" id="GO:0005634">
    <property type="term" value="C:nucleus"/>
    <property type="evidence" value="ECO:0007669"/>
    <property type="project" value="UniProtKB-SubCell"/>
</dbReference>
<dbReference type="PANTHER" id="PTHR15507:SF16">
    <property type="entry name" value="ZINC FINGER PROTEIN 654"/>
    <property type="match status" value="1"/>
</dbReference>
<dbReference type="KEGG" id="tng:GSTEN00015822G001"/>